<evidence type="ECO:0000256" key="10">
    <source>
        <dbReference type="ARBA" id="ARBA00023157"/>
    </source>
</evidence>
<evidence type="ECO:0000256" key="13">
    <source>
        <dbReference type="ARBA" id="ARBA00034329"/>
    </source>
</evidence>
<evidence type="ECO:0000256" key="2">
    <source>
        <dbReference type="ARBA" id="ARBA00006003"/>
    </source>
</evidence>
<evidence type="ECO:0000256" key="11">
    <source>
        <dbReference type="ARBA" id="ARBA00023180"/>
    </source>
</evidence>
<keyword evidence="8" id="KW-0333">Golgi apparatus</keyword>
<dbReference type="Proteomes" id="UP000192247">
    <property type="component" value="Unassembled WGS sequence"/>
</dbReference>
<dbReference type="InterPro" id="IPR038578">
    <property type="entry name" value="GT29-like_sf"/>
</dbReference>
<keyword evidence="6" id="KW-0735">Signal-anchor</keyword>
<dbReference type="GO" id="GO:0097503">
    <property type="term" value="P:sialylation"/>
    <property type="evidence" value="ECO:0007669"/>
    <property type="project" value="TreeGrafter"/>
</dbReference>
<comment type="catalytic activity">
    <reaction evidence="12">
        <text>a beta-D-galactoside + CMP-N-acetyl-beta-neuraminate = an N-acetyl-alpha-neuraminyl-(2-&gt;6)-beta-D-galactosyl derivative + CMP + H(+)</text>
        <dbReference type="Rhea" id="RHEA:52104"/>
        <dbReference type="ChEBI" id="CHEBI:15378"/>
        <dbReference type="ChEBI" id="CHEBI:28034"/>
        <dbReference type="ChEBI" id="CHEBI:57812"/>
        <dbReference type="ChEBI" id="CHEBI:60377"/>
        <dbReference type="ChEBI" id="CHEBI:136398"/>
        <dbReference type="EC" id="2.4.3.1"/>
    </reaction>
</comment>
<keyword evidence="10" id="KW-1015">Disulfide bond</keyword>
<proteinExistence type="inferred from homology"/>
<keyword evidence="4" id="KW-0808">Transferase</keyword>
<comment type="caution">
    <text evidence="14">The sequence shown here is derived from an EMBL/GenBank/DDBJ whole genome shotgun (WGS) entry which is preliminary data.</text>
</comment>
<name>A0A1V9XEV8_9ACAR</name>
<evidence type="ECO:0000256" key="1">
    <source>
        <dbReference type="ARBA" id="ARBA00004447"/>
    </source>
</evidence>
<evidence type="ECO:0000256" key="6">
    <source>
        <dbReference type="ARBA" id="ARBA00022968"/>
    </source>
</evidence>
<evidence type="ECO:0000313" key="14">
    <source>
        <dbReference type="EMBL" id="OQR72077.1"/>
    </source>
</evidence>
<dbReference type="GO" id="GO:0032580">
    <property type="term" value="C:Golgi cisterna membrane"/>
    <property type="evidence" value="ECO:0007669"/>
    <property type="project" value="UniProtKB-SubCell"/>
</dbReference>
<accession>A0A1V9XEV8</accession>
<keyword evidence="11" id="KW-0325">Glycoprotein</keyword>
<comment type="subcellular location">
    <subcellularLocation>
        <location evidence="1">Golgi apparatus</location>
        <location evidence="1">Golgi stack membrane</location>
        <topology evidence="1">Single-pass type II membrane protein</topology>
    </subcellularLocation>
</comment>
<gene>
    <name evidence="14" type="ORF">BIW11_10598</name>
</gene>
<dbReference type="PANTHER" id="PTHR46059">
    <property type="entry name" value="BETA-GALACTOSIDE ALPHA-2,6-SIALYLTRANSFERASE"/>
    <property type="match status" value="1"/>
</dbReference>
<dbReference type="EMBL" id="MNPL01012554">
    <property type="protein sequence ID" value="OQR72077.1"/>
    <property type="molecule type" value="Genomic_DNA"/>
</dbReference>
<evidence type="ECO:0000256" key="7">
    <source>
        <dbReference type="ARBA" id="ARBA00022989"/>
    </source>
</evidence>
<comment type="similarity">
    <text evidence="2">Belongs to the glycosyltransferase 29 family.</text>
</comment>
<organism evidence="14 15">
    <name type="scientific">Tropilaelaps mercedesae</name>
    <dbReference type="NCBI Taxonomy" id="418985"/>
    <lineage>
        <taxon>Eukaryota</taxon>
        <taxon>Metazoa</taxon>
        <taxon>Ecdysozoa</taxon>
        <taxon>Arthropoda</taxon>
        <taxon>Chelicerata</taxon>
        <taxon>Arachnida</taxon>
        <taxon>Acari</taxon>
        <taxon>Parasitiformes</taxon>
        <taxon>Mesostigmata</taxon>
        <taxon>Gamasina</taxon>
        <taxon>Dermanyssoidea</taxon>
        <taxon>Laelapidae</taxon>
        <taxon>Tropilaelaps</taxon>
    </lineage>
</organism>
<keyword evidence="3" id="KW-0328">Glycosyltransferase</keyword>
<evidence type="ECO:0000256" key="8">
    <source>
        <dbReference type="ARBA" id="ARBA00023034"/>
    </source>
</evidence>
<dbReference type="GO" id="GO:0003835">
    <property type="term" value="F:beta-galactoside alpha-2,6-sialyltransferase activity"/>
    <property type="evidence" value="ECO:0007669"/>
    <property type="project" value="UniProtKB-EC"/>
</dbReference>
<evidence type="ECO:0000313" key="15">
    <source>
        <dbReference type="Proteomes" id="UP000192247"/>
    </source>
</evidence>
<dbReference type="PANTHER" id="PTHR46059:SF1">
    <property type="entry name" value="BETA-GALACTOSIDE ALPHA-2,6-SIALYLTRANSFERASE"/>
    <property type="match status" value="1"/>
</dbReference>
<keyword evidence="15" id="KW-1185">Reference proteome</keyword>
<dbReference type="OrthoDB" id="10264956at2759"/>
<protein>
    <recommendedName>
        <fullName evidence="13">beta-galactoside alpha-(2,6)-sialyltransferase</fullName>
        <ecNumber evidence="13">2.4.3.1</ecNumber>
    </recommendedName>
</protein>
<sequence>MLKSHLGAEIDANDAVLRFNNAPAGGAFAEDVGARTTHRVVNSQIVTKPEFDFFDSPLYRNISILVWDPSVYRQQLDKWIENPEHDLFASYFLRRQILPEEELLLVDPRSLWRIWDFVDDNSPLPVIKNPPSSGLIGLAYMVRRCKYVSFYEYIPSMRLTKRCHYYAEQEDIGCTTGVWHPLAAEKMLVLNLTVSDNRDIFERGRVSFNRYDMCKRERKR</sequence>
<dbReference type="AlphaFoldDB" id="A0A1V9XEV8"/>
<evidence type="ECO:0000256" key="4">
    <source>
        <dbReference type="ARBA" id="ARBA00022679"/>
    </source>
</evidence>
<evidence type="ECO:0000256" key="12">
    <source>
        <dbReference type="ARBA" id="ARBA00034249"/>
    </source>
</evidence>
<dbReference type="Gene3D" id="3.90.1480.20">
    <property type="entry name" value="Glycosyl transferase family 29"/>
    <property type="match status" value="1"/>
</dbReference>
<keyword evidence="7" id="KW-1133">Transmembrane helix</keyword>
<dbReference type="STRING" id="418985.A0A1V9XEV8"/>
<dbReference type="EC" id="2.4.3.1" evidence="13"/>
<evidence type="ECO:0000256" key="3">
    <source>
        <dbReference type="ARBA" id="ARBA00022676"/>
    </source>
</evidence>
<dbReference type="InParanoid" id="A0A1V9XEV8"/>
<evidence type="ECO:0000256" key="5">
    <source>
        <dbReference type="ARBA" id="ARBA00022692"/>
    </source>
</evidence>
<evidence type="ECO:0000256" key="9">
    <source>
        <dbReference type="ARBA" id="ARBA00023136"/>
    </source>
</evidence>
<reference evidence="14 15" key="1">
    <citation type="journal article" date="2017" name="Gigascience">
        <title>Draft genome of the honey bee ectoparasitic mite, Tropilaelaps mercedesae, is shaped by the parasitic life history.</title>
        <authorList>
            <person name="Dong X."/>
            <person name="Armstrong S.D."/>
            <person name="Xia D."/>
            <person name="Makepeace B.L."/>
            <person name="Darby A.C."/>
            <person name="Kadowaki T."/>
        </authorList>
    </citation>
    <scope>NUCLEOTIDE SEQUENCE [LARGE SCALE GENOMIC DNA]</scope>
    <source>
        <strain evidence="14">Wuxi-XJTLU</strain>
    </source>
</reference>
<keyword evidence="5" id="KW-0812">Transmembrane</keyword>
<keyword evidence="9" id="KW-0472">Membrane</keyword>
<dbReference type="Pfam" id="PF00777">
    <property type="entry name" value="Glyco_transf_29"/>
    <property type="match status" value="1"/>
</dbReference>
<dbReference type="InterPro" id="IPR001675">
    <property type="entry name" value="Glyco_trans_29"/>
</dbReference>